<dbReference type="WBParaSite" id="PEQ_0000372201-mRNA-1">
    <property type="protein sequence ID" value="PEQ_0000372201-mRNA-1"/>
    <property type="gene ID" value="PEQ_0000372201"/>
</dbReference>
<dbReference type="GO" id="GO:0046872">
    <property type="term" value="F:metal ion binding"/>
    <property type="evidence" value="ECO:0007669"/>
    <property type="project" value="UniProtKB-KW"/>
</dbReference>
<name>A0A914RG19_PAREQ</name>
<evidence type="ECO:0000313" key="5">
    <source>
        <dbReference type="Proteomes" id="UP000887564"/>
    </source>
</evidence>
<proteinExistence type="predicted"/>
<dbReference type="Pfam" id="PF16891">
    <property type="entry name" value="STPPase_N"/>
    <property type="match status" value="1"/>
</dbReference>
<protein>
    <submittedName>
        <fullName evidence="6">Serine-threonine protein phosphatase N-terminal domain-containing protein</fullName>
    </submittedName>
</protein>
<dbReference type="AlphaFoldDB" id="A0A914RG19"/>
<keyword evidence="5" id="KW-1185">Reference proteome</keyword>
<evidence type="ECO:0000313" key="6">
    <source>
        <dbReference type="WBParaSite" id="PEQ_0000372201-mRNA-1"/>
    </source>
</evidence>
<reference evidence="6" key="1">
    <citation type="submission" date="2022-11" db="UniProtKB">
        <authorList>
            <consortium name="WormBaseParasite"/>
        </authorList>
    </citation>
    <scope>IDENTIFICATION</scope>
</reference>
<keyword evidence="3" id="KW-0464">Manganese</keyword>
<dbReference type="InterPro" id="IPR031675">
    <property type="entry name" value="STPPase_N"/>
</dbReference>
<dbReference type="GO" id="GO:0016787">
    <property type="term" value="F:hydrolase activity"/>
    <property type="evidence" value="ECO:0007669"/>
    <property type="project" value="UniProtKB-KW"/>
</dbReference>
<evidence type="ECO:0000256" key="1">
    <source>
        <dbReference type="ARBA" id="ARBA00022723"/>
    </source>
</evidence>
<sequence length="72" mass="8803">MIQVRRWLKTIIDRLTMEWKPNLSQSLFTEVELIELCYRARETFWMQPTMLEKMLFVATNKYDKQRSSNCVL</sequence>
<feature type="domain" description="Serine-threonine protein phosphatase N-terminal" evidence="4">
    <location>
        <begin position="9"/>
        <end position="52"/>
    </location>
</feature>
<accession>A0A914RG19</accession>
<evidence type="ECO:0000259" key="4">
    <source>
        <dbReference type="Pfam" id="PF16891"/>
    </source>
</evidence>
<organism evidence="5 6">
    <name type="scientific">Parascaris equorum</name>
    <name type="common">Equine roundworm</name>
    <dbReference type="NCBI Taxonomy" id="6256"/>
    <lineage>
        <taxon>Eukaryota</taxon>
        <taxon>Metazoa</taxon>
        <taxon>Ecdysozoa</taxon>
        <taxon>Nematoda</taxon>
        <taxon>Chromadorea</taxon>
        <taxon>Rhabditida</taxon>
        <taxon>Spirurina</taxon>
        <taxon>Ascaridomorpha</taxon>
        <taxon>Ascaridoidea</taxon>
        <taxon>Ascarididae</taxon>
        <taxon>Parascaris</taxon>
    </lineage>
</organism>
<keyword evidence="1" id="KW-0479">Metal-binding</keyword>
<evidence type="ECO:0000256" key="3">
    <source>
        <dbReference type="ARBA" id="ARBA00023211"/>
    </source>
</evidence>
<evidence type="ECO:0000256" key="2">
    <source>
        <dbReference type="ARBA" id="ARBA00022801"/>
    </source>
</evidence>
<dbReference type="Proteomes" id="UP000887564">
    <property type="component" value="Unplaced"/>
</dbReference>
<keyword evidence="2" id="KW-0378">Hydrolase</keyword>